<keyword evidence="14" id="KW-1185">Reference proteome</keyword>
<keyword evidence="3" id="KW-0813">Transport</keyword>
<comment type="subcellular location">
    <subcellularLocation>
        <location evidence="1">Membrane</location>
        <topology evidence="1">Multi-pass membrane protein</topology>
    </subcellularLocation>
</comment>
<dbReference type="SUPFAM" id="SSF52540">
    <property type="entry name" value="P-loop containing nucleoside triphosphate hydrolases"/>
    <property type="match status" value="1"/>
</dbReference>
<proteinExistence type="inferred from homology"/>
<dbReference type="GO" id="GO:0005743">
    <property type="term" value="C:mitochondrial inner membrane"/>
    <property type="evidence" value="ECO:0007669"/>
    <property type="project" value="TreeGrafter"/>
</dbReference>
<dbReference type="PROSITE" id="PS50893">
    <property type="entry name" value="ABC_TRANSPORTER_2"/>
    <property type="match status" value="1"/>
</dbReference>
<dbReference type="EMBL" id="JALNTZ010000111">
    <property type="protein sequence ID" value="KAJ3636428.1"/>
    <property type="molecule type" value="Genomic_DNA"/>
</dbReference>
<dbReference type="GO" id="GO:0016887">
    <property type="term" value="F:ATP hydrolysis activity"/>
    <property type="evidence" value="ECO:0007669"/>
    <property type="project" value="InterPro"/>
</dbReference>
<evidence type="ECO:0000256" key="10">
    <source>
        <dbReference type="SAM" id="Phobius"/>
    </source>
</evidence>
<sequence>MAIVFTVMSSMNIIAILIGIIFVNDNKLNPAVMLSITMSINSIVMPILQVVRLLGNIASASTSSARVKEILDRDPKIKTNFEVEPLADIKGTIEFKNVSFKYDDDDEKEPFILENFNFKFEEGKSYAFVGETGVGKSTIAKLLLREYDPTTGDVFVNNDKNLKDINLKSYLDHVGYVEQEPQIIYGTFFDNIRYGSFDATKEECIEAAKKANLFDFINGLPEGFNTTLGERGFILSGGQKQRLVIARMFLRNPKVLILDEATSALDNIVEKEIQGELDKLSNGRTTIVIAHRLSTIRNVDQILVLEKGIGVSQSGTFDELKGKEGRFKKLYEAGLMN</sequence>
<dbReference type="PROSITE" id="PS50929">
    <property type="entry name" value="ABC_TM1F"/>
    <property type="match status" value="1"/>
</dbReference>
<organism evidence="13 14">
    <name type="scientific">Zophobas morio</name>
    <dbReference type="NCBI Taxonomy" id="2755281"/>
    <lineage>
        <taxon>Eukaryota</taxon>
        <taxon>Metazoa</taxon>
        <taxon>Ecdysozoa</taxon>
        <taxon>Arthropoda</taxon>
        <taxon>Hexapoda</taxon>
        <taxon>Insecta</taxon>
        <taxon>Pterygota</taxon>
        <taxon>Neoptera</taxon>
        <taxon>Endopterygota</taxon>
        <taxon>Coleoptera</taxon>
        <taxon>Polyphaga</taxon>
        <taxon>Cucujiformia</taxon>
        <taxon>Tenebrionidae</taxon>
        <taxon>Zophobas</taxon>
    </lineage>
</organism>
<feature type="transmembrane region" description="Helical" evidence="10">
    <location>
        <begin position="6"/>
        <end position="24"/>
    </location>
</feature>
<dbReference type="InterPro" id="IPR039421">
    <property type="entry name" value="Type_1_exporter"/>
</dbReference>
<dbReference type="InterPro" id="IPR027417">
    <property type="entry name" value="P-loop_NTPase"/>
</dbReference>
<dbReference type="GO" id="GO:0015421">
    <property type="term" value="F:ABC-type oligopeptide transporter activity"/>
    <property type="evidence" value="ECO:0007669"/>
    <property type="project" value="TreeGrafter"/>
</dbReference>
<comment type="similarity">
    <text evidence="2">Belongs to the ABC transporter superfamily. ABCB family. Multidrug resistance exporter (TC 3.A.1.201) subfamily.</text>
</comment>
<dbReference type="Proteomes" id="UP001168821">
    <property type="component" value="Unassembled WGS sequence"/>
</dbReference>
<dbReference type="PANTHER" id="PTHR43394">
    <property type="entry name" value="ATP-DEPENDENT PERMEASE MDL1, MITOCHONDRIAL"/>
    <property type="match status" value="1"/>
</dbReference>
<dbReference type="InterPro" id="IPR017871">
    <property type="entry name" value="ABC_transporter-like_CS"/>
</dbReference>
<dbReference type="SUPFAM" id="SSF90123">
    <property type="entry name" value="ABC transporter transmembrane region"/>
    <property type="match status" value="1"/>
</dbReference>
<dbReference type="GO" id="GO:0005524">
    <property type="term" value="F:ATP binding"/>
    <property type="evidence" value="ECO:0007669"/>
    <property type="project" value="UniProtKB-KW"/>
</dbReference>
<dbReference type="Gene3D" id="1.20.1560.10">
    <property type="entry name" value="ABC transporter type 1, transmembrane domain"/>
    <property type="match status" value="1"/>
</dbReference>
<evidence type="ECO:0000259" key="11">
    <source>
        <dbReference type="PROSITE" id="PS50893"/>
    </source>
</evidence>
<dbReference type="AlphaFoldDB" id="A0AA38HJN6"/>
<evidence type="ECO:0000313" key="13">
    <source>
        <dbReference type="EMBL" id="KAJ3636428.1"/>
    </source>
</evidence>
<evidence type="ECO:0000256" key="2">
    <source>
        <dbReference type="ARBA" id="ARBA00007577"/>
    </source>
</evidence>
<evidence type="ECO:0000259" key="12">
    <source>
        <dbReference type="PROSITE" id="PS50929"/>
    </source>
</evidence>
<evidence type="ECO:0000256" key="4">
    <source>
        <dbReference type="ARBA" id="ARBA00022692"/>
    </source>
</evidence>
<evidence type="ECO:0000256" key="7">
    <source>
        <dbReference type="ARBA" id="ARBA00022840"/>
    </source>
</evidence>
<comment type="caution">
    <text evidence="13">The sequence shown here is derived from an EMBL/GenBank/DDBJ whole genome shotgun (WGS) entry which is preliminary data.</text>
</comment>
<evidence type="ECO:0000256" key="3">
    <source>
        <dbReference type="ARBA" id="ARBA00022448"/>
    </source>
</evidence>
<dbReference type="Pfam" id="PF00005">
    <property type="entry name" value="ABC_tran"/>
    <property type="match status" value="1"/>
</dbReference>
<name>A0AA38HJN6_9CUCU</name>
<accession>A0AA38HJN6</accession>
<dbReference type="Gene3D" id="3.40.50.300">
    <property type="entry name" value="P-loop containing nucleotide triphosphate hydrolases"/>
    <property type="match status" value="1"/>
</dbReference>
<keyword evidence="9 10" id="KW-0472">Membrane</keyword>
<evidence type="ECO:0000256" key="6">
    <source>
        <dbReference type="ARBA" id="ARBA00022741"/>
    </source>
</evidence>
<dbReference type="InterPro" id="IPR036640">
    <property type="entry name" value="ABC1_TM_sf"/>
</dbReference>
<keyword evidence="5" id="KW-0677">Repeat</keyword>
<dbReference type="PANTHER" id="PTHR43394:SF11">
    <property type="entry name" value="ATP-BINDING CASSETTE TRANSPORTER"/>
    <property type="match status" value="1"/>
</dbReference>
<dbReference type="InterPro" id="IPR003439">
    <property type="entry name" value="ABC_transporter-like_ATP-bd"/>
</dbReference>
<feature type="domain" description="ABC transporter" evidence="11">
    <location>
        <begin position="93"/>
        <end position="333"/>
    </location>
</feature>
<evidence type="ECO:0000256" key="1">
    <source>
        <dbReference type="ARBA" id="ARBA00004141"/>
    </source>
</evidence>
<keyword evidence="7" id="KW-0067">ATP-binding</keyword>
<evidence type="ECO:0000313" key="14">
    <source>
        <dbReference type="Proteomes" id="UP001168821"/>
    </source>
</evidence>
<dbReference type="FunFam" id="3.40.50.300:FF:000218">
    <property type="entry name" value="Multidrug ABC transporter ATP-binding protein"/>
    <property type="match status" value="1"/>
</dbReference>
<evidence type="ECO:0000256" key="5">
    <source>
        <dbReference type="ARBA" id="ARBA00022737"/>
    </source>
</evidence>
<dbReference type="InterPro" id="IPR011527">
    <property type="entry name" value="ABC1_TM_dom"/>
</dbReference>
<evidence type="ECO:0000256" key="8">
    <source>
        <dbReference type="ARBA" id="ARBA00022989"/>
    </source>
</evidence>
<keyword evidence="8 10" id="KW-1133">Transmembrane helix</keyword>
<dbReference type="SMART" id="SM00382">
    <property type="entry name" value="AAA"/>
    <property type="match status" value="1"/>
</dbReference>
<dbReference type="PROSITE" id="PS00211">
    <property type="entry name" value="ABC_TRANSPORTER_1"/>
    <property type="match status" value="1"/>
</dbReference>
<keyword evidence="4 10" id="KW-0812">Transmembrane</keyword>
<evidence type="ECO:0000256" key="9">
    <source>
        <dbReference type="ARBA" id="ARBA00023136"/>
    </source>
</evidence>
<feature type="transmembrane region" description="Helical" evidence="10">
    <location>
        <begin position="31"/>
        <end position="54"/>
    </location>
</feature>
<dbReference type="InterPro" id="IPR003593">
    <property type="entry name" value="AAA+_ATPase"/>
</dbReference>
<gene>
    <name evidence="13" type="ORF">Zmor_003951</name>
</gene>
<reference evidence="13" key="1">
    <citation type="journal article" date="2023" name="G3 (Bethesda)">
        <title>Whole genome assemblies of Zophobas morio and Tenebrio molitor.</title>
        <authorList>
            <person name="Kaur S."/>
            <person name="Stinson S.A."/>
            <person name="diCenzo G.C."/>
        </authorList>
    </citation>
    <scope>NUCLEOTIDE SEQUENCE</scope>
    <source>
        <strain evidence="13">QUZm001</strain>
    </source>
</reference>
<protein>
    <submittedName>
        <fullName evidence="13">Uncharacterized protein</fullName>
    </submittedName>
</protein>
<keyword evidence="6" id="KW-0547">Nucleotide-binding</keyword>
<dbReference type="GO" id="GO:0090374">
    <property type="term" value="P:oligopeptide export from mitochondrion"/>
    <property type="evidence" value="ECO:0007669"/>
    <property type="project" value="TreeGrafter"/>
</dbReference>
<feature type="domain" description="ABC transmembrane type-1" evidence="12">
    <location>
        <begin position="2"/>
        <end position="59"/>
    </location>
</feature>